<dbReference type="RefSeq" id="WP_128712239.1">
    <property type="nucleotide sequence ID" value="NZ_CAMVVV010000035.1"/>
</dbReference>
<name>A0A4S2G379_9BACT</name>
<sequence>MCRHEPGGVYNVHGQHLGREDEIKYHKGLRIYFVELPETEYNFFFTPAAEALFPYYLAYREVTQEWMEAHYWHINFPDDCTVNPDLWKIYDLDAFVEKYGPLNAKGWDEVWQKWEENKRTGEVETEMAEFPPLYCE</sequence>
<gene>
    <name evidence="1" type="ORF">E5333_01305</name>
</gene>
<proteinExistence type="predicted"/>
<protein>
    <submittedName>
        <fullName evidence="1">Uncharacterized protein</fullName>
    </submittedName>
</protein>
<dbReference type="AlphaFoldDB" id="A0A4S2G379"/>
<organism evidence="1 2">
    <name type="scientific">Muribaculum intestinale</name>
    <dbReference type="NCBI Taxonomy" id="1796646"/>
    <lineage>
        <taxon>Bacteria</taxon>
        <taxon>Pseudomonadati</taxon>
        <taxon>Bacteroidota</taxon>
        <taxon>Bacteroidia</taxon>
        <taxon>Bacteroidales</taxon>
        <taxon>Muribaculaceae</taxon>
        <taxon>Muribaculum</taxon>
    </lineage>
</organism>
<dbReference type="EMBL" id="SRYD01000003">
    <property type="protein sequence ID" value="TGY76414.1"/>
    <property type="molecule type" value="Genomic_DNA"/>
</dbReference>
<reference evidence="1 2" key="1">
    <citation type="submission" date="2019-04" db="EMBL/GenBank/DDBJ databases">
        <title>Microbes associate with the intestines of laboratory mice.</title>
        <authorList>
            <person name="Navarre W."/>
            <person name="Wong E."/>
            <person name="Huang K."/>
            <person name="Tropini C."/>
            <person name="Ng K."/>
            <person name="Yu B."/>
        </authorList>
    </citation>
    <scope>NUCLEOTIDE SEQUENCE [LARGE SCALE GENOMIC DNA]</scope>
    <source>
        <strain evidence="1 2">NM06_A21</strain>
    </source>
</reference>
<accession>A0A4S2G379</accession>
<dbReference type="Proteomes" id="UP000306630">
    <property type="component" value="Unassembled WGS sequence"/>
</dbReference>
<evidence type="ECO:0000313" key="1">
    <source>
        <dbReference type="EMBL" id="TGY76414.1"/>
    </source>
</evidence>
<comment type="caution">
    <text evidence="1">The sequence shown here is derived from an EMBL/GenBank/DDBJ whole genome shotgun (WGS) entry which is preliminary data.</text>
</comment>
<evidence type="ECO:0000313" key="2">
    <source>
        <dbReference type="Proteomes" id="UP000306630"/>
    </source>
</evidence>